<dbReference type="InterPro" id="IPR009057">
    <property type="entry name" value="Homeodomain-like_sf"/>
</dbReference>
<feature type="domain" description="HTH tetR-type" evidence="5">
    <location>
        <begin position="9"/>
        <end position="69"/>
    </location>
</feature>
<protein>
    <submittedName>
        <fullName evidence="6">TetR/AcrR family transcriptional regulator</fullName>
    </submittedName>
</protein>
<dbReference type="OrthoDB" id="3210322at2"/>
<dbReference type="InterPro" id="IPR036271">
    <property type="entry name" value="Tet_transcr_reg_TetR-rel_C_sf"/>
</dbReference>
<keyword evidence="1" id="KW-0805">Transcription regulation</keyword>
<feature type="DNA-binding region" description="H-T-H motif" evidence="4">
    <location>
        <begin position="32"/>
        <end position="51"/>
    </location>
</feature>
<evidence type="ECO:0000256" key="1">
    <source>
        <dbReference type="ARBA" id="ARBA00023015"/>
    </source>
</evidence>
<dbReference type="InterPro" id="IPR001647">
    <property type="entry name" value="HTH_TetR"/>
</dbReference>
<dbReference type="InterPro" id="IPR025996">
    <property type="entry name" value="MT1864/Rv1816-like_C"/>
</dbReference>
<comment type="caution">
    <text evidence="6">The sequence shown here is derived from an EMBL/GenBank/DDBJ whole genome shotgun (WGS) entry which is preliminary data.</text>
</comment>
<dbReference type="RefSeq" id="WP_125229062.1">
    <property type="nucleotide sequence ID" value="NZ_RQYT01000049.1"/>
</dbReference>
<dbReference type="Gene3D" id="1.10.357.10">
    <property type="entry name" value="Tetracycline Repressor, domain 2"/>
    <property type="match status" value="1"/>
</dbReference>
<evidence type="ECO:0000313" key="7">
    <source>
        <dbReference type="Proteomes" id="UP000280935"/>
    </source>
</evidence>
<gene>
    <name evidence="6" type="ORF">EII35_13875</name>
</gene>
<organism evidence="6 7">
    <name type="scientific">Arachnia propionica</name>
    <dbReference type="NCBI Taxonomy" id="1750"/>
    <lineage>
        <taxon>Bacteria</taxon>
        <taxon>Bacillati</taxon>
        <taxon>Actinomycetota</taxon>
        <taxon>Actinomycetes</taxon>
        <taxon>Propionibacteriales</taxon>
        <taxon>Propionibacteriaceae</taxon>
        <taxon>Arachnia</taxon>
    </lineage>
</organism>
<reference evidence="6 7" key="1">
    <citation type="submission" date="2018-11" db="EMBL/GenBank/DDBJ databases">
        <title>Genomes From Bacteria Associated with the Canine Oral Cavity: a Test Case for Automated Genome-Based Taxonomic Assignment.</title>
        <authorList>
            <person name="Coil D.A."/>
            <person name="Jospin G."/>
            <person name="Darling A.E."/>
            <person name="Wallis C."/>
            <person name="Davis I.J."/>
            <person name="Harris S."/>
            <person name="Eisen J.A."/>
            <person name="Holcombe L.J."/>
            <person name="O'Flynn C."/>
        </authorList>
    </citation>
    <scope>NUCLEOTIDE SEQUENCE [LARGE SCALE GENOMIC DNA]</scope>
    <source>
        <strain evidence="6 7">OH2822_COT-296</strain>
    </source>
</reference>
<name>A0A3P1WR08_9ACTN</name>
<dbReference type="Proteomes" id="UP000280935">
    <property type="component" value="Unassembled WGS sequence"/>
</dbReference>
<keyword evidence="3" id="KW-0804">Transcription</keyword>
<dbReference type="Pfam" id="PF00440">
    <property type="entry name" value="TetR_N"/>
    <property type="match status" value="1"/>
</dbReference>
<dbReference type="SUPFAM" id="SSF46689">
    <property type="entry name" value="Homeodomain-like"/>
    <property type="match status" value="1"/>
</dbReference>
<evidence type="ECO:0000256" key="4">
    <source>
        <dbReference type="PROSITE-ProRule" id="PRU00335"/>
    </source>
</evidence>
<keyword evidence="2 4" id="KW-0238">DNA-binding</keyword>
<evidence type="ECO:0000256" key="2">
    <source>
        <dbReference type="ARBA" id="ARBA00023125"/>
    </source>
</evidence>
<dbReference type="GO" id="GO:0003677">
    <property type="term" value="F:DNA binding"/>
    <property type="evidence" value="ECO:0007669"/>
    <property type="project" value="UniProtKB-UniRule"/>
</dbReference>
<proteinExistence type="predicted"/>
<evidence type="ECO:0000256" key="3">
    <source>
        <dbReference type="ARBA" id="ARBA00023163"/>
    </source>
</evidence>
<evidence type="ECO:0000259" key="5">
    <source>
        <dbReference type="PROSITE" id="PS50977"/>
    </source>
</evidence>
<dbReference type="PROSITE" id="PS50977">
    <property type="entry name" value="HTH_TETR_2"/>
    <property type="match status" value="1"/>
</dbReference>
<accession>A0A3P1WR08</accession>
<dbReference type="AlphaFoldDB" id="A0A3P1WR08"/>
<dbReference type="SUPFAM" id="SSF48498">
    <property type="entry name" value="Tetracyclin repressor-like, C-terminal domain"/>
    <property type="match status" value="1"/>
</dbReference>
<dbReference type="Pfam" id="PF13305">
    <property type="entry name" value="TetR_C_33"/>
    <property type="match status" value="1"/>
</dbReference>
<sequence>MTSRAEAREDFRRRLLAAAHHRLATDGAAGLAMRVLARDLAVTPGALYRYVRSRDELLTLLVTEAYTSLGDAVAGAEADVPGEDVEARWVAAWLAARTWARAHPHEYALIYGTPVAGYRAPEDTIGPGTRLNLILARIAADLPAGEERRREAPLTDELAADVQRIRAWLTEQSVAVPHVPDEAILAVAGGLSTLVGAIGLELFGHFKGAFEDARAFLEDAARRSFADIRRAMGRGHML</sequence>
<evidence type="ECO:0000313" key="6">
    <source>
        <dbReference type="EMBL" id="RRD48217.1"/>
    </source>
</evidence>
<dbReference type="EMBL" id="RQYT01000049">
    <property type="protein sequence ID" value="RRD48217.1"/>
    <property type="molecule type" value="Genomic_DNA"/>
</dbReference>